<dbReference type="AlphaFoldDB" id="Q4N816"/>
<dbReference type="VEuPathDB" id="PiroplasmaDB:TpMuguga_01g00654"/>
<protein>
    <submittedName>
        <fullName evidence="4">60S ribosomal protein L1, putative</fullName>
    </submittedName>
</protein>
<sequence>MLLLIFKNGSKFIKLPRIVNDIRRYKKYISVYKEKVKTNDSTKKPTNTVKNDKNSVDNLEITENFSFLQNTNNILPTNIDNIYNIFNILCNTESNNTSSDTVNNPQINQKNGIIYINIYLNLNINTISIKGNLILPNPNNYRRKIFVMCDKDEEDYALQCGATYTSESYLDKVINNSAELEDLIIICNNLHLPKLLKYSKILGPKKLLPNKLMGTLCNNIYEGIKRVKSNNFLQYYIETIKQSEFNQVLSTSTHLDPTELSQKNMCKIRIPISIIENGVKELVDNIKFFIEHLKINNLNNRKVQVTTNTLGNFVYPPPRNLPLSPSENTSDSRENIISHIALDLKHYNQLFFLNQHTLNSLI</sequence>
<reference evidence="4 5" key="1">
    <citation type="journal article" date="2005" name="Science">
        <title>Genome sequence of Theileria parva, a bovine pathogen that transforms lymphocytes.</title>
        <authorList>
            <person name="Gardner M.J."/>
            <person name="Bishop R."/>
            <person name="Shah T."/>
            <person name="de Villiers E.P."/>
            <person name="Carlton J.M."/>
            <person name="Hall N."/>
            <person name="Ren Q."/>
            <person name="Paulsen I.T."/>
            <person name="Pain A."/>
            <person name="Berriman M."/>
            <person name="Wilson R.J.M."/>
            <person name="Sato S."/>
            <person name="Ralph S.A."/>
            <person name="Mann D.J."/>
            <person name="Xiong Z."/>
            <person name="Shallom S.J."/>
            <person name="Weidman J."/>
            <person name="Jiang L."/>
            <person name="Lynn J."/>
            <person name="Weaver B."/>
            <person name="Shoaibi A."/>
            <person name="Domingo A.R."/>
            <person name="Wasawo D."/>
            <person name="Crabtree J."/>
            <person name="Wortman J.R."/>
            <person name="Haas B."/>
            <person name="Angiuoli S.V."/>
            <person name="Creasy T.H."/>
            <person name="Lu C."/>
            <person name="Suh B."/>
            <person name="Silva J.C."/>
            <person name="Utterback T.R."/>
            <person name="Feldblyum T.V."/>
            <person name="Pertea M."/>
            <person name="Allen J."/>
            <person name="Nierman W.C."/>
            <person name="Taracha E.L.N."/>
            <person name="Salzberg S.L."/>
            <person name="White O.R."/>
            <person name="Fitzhugh H.A."/>
            <person name="Morzaria S."/>
            <person name="Venter J.C."/>
            <person name="Fraser C.M."/>
            <person name="Nene V."/>
        </authorList>
    </citation>
    <scope>NUCLEOTIDE SEQUENCE [LARGE SCALE GENOMIC DNA]</scope>
    <source>
        <strain evidence="4 5">Muguga</strain>
    </source>
</reference>
<dbReference type="RefSeq" id="XP_766175.1">
    <property type="nucleotide sequence ID" value="XM_761082.1"/>
</dbReference>
<accession>Q4N816</accession>
<evidence type="ECO:0000313" key="4">
    <source>
        <dbReference type="EMBL" id="EAN33892.1"/>
    </source>
</evidence>
<dbReference type="EMBL" id="AAGK01000001">
    <property type="protein sequence ID" value="EAN33892.1"/>
    <property type="molecule type" value="Genomic_DNA"/>
</dbReference>
<dbReference type="SUPFAM" id="SSF56808">
    <property type="entry name" value="Ribosomal protein L1"/>
    <property type="match status" value="1"/>
</dbReference>
<dbReference type="GeneID" id="3503065"/>
<evidence type="ECO:0000256" key="1">
    <source>
        <dbReference type="ARBA" id="ARBA00010531"/>
    </source>
</evidence>
<dbReference type="InterPro" id="IPR016095">
    <property type="entry name" value="Ribosomal_uL1_3-a/b-sand"/>
</dbReference>
<dbReference type="InterPro" id="IPR028364">
    <property type="entry name" value="Ribosomal_uL1/biogenesis"/>
</dbReference>
<dbReference type="Gene3D" id="3.40.50.790">
    <property type="match status" value="1"/>
</dbReference>
<evidence type="ECO:0000256" key="2">
    <source>
        <dbReference type="ARBA" id="ARBA00022980"/>
    </source>
</evidence>
<dbReference type="Gene3D" id="3.30.190.20">
    <property type="match status" value="1"/>
</dbReference>
<dbReference type="FunCoup" id="Q4N816">
    <property type="interactions" value="11"/>
</dbReference>
<evidence type="ECO:0000256" key="3">
    <source>
        <dbReference type="ARBA" id="ARBA00023274"/>
    </source>
</evidence>
<keyword evidence="3" id="KW-0687">Ribonucleoprotein</keyword>
<dbReference type="GO" id="GO:0005840">
    <property type="term" value="C:ribosome"/>
    <property type="evidence" value="ECO:0007669"/>
    <property type="project" value="UniProtKB-KW"/>
</dbReference>
<dbReference type="Proteomes" id="UP000001949">
    <property type="component" value="Unassembled WGS sequence"/>
</dbReference>
<dbReference type="OMA" id="NGWLDFH"/>
<gene>
    <name evidence="4" type="ordered locus">TP01_0654</name>
</gene>
<dbReference type="PANTHER" id="PTHR36427">
    <property type="entry name" value="54S RIBOSOMAL PROTEIN L1, MITOCHONDRIAL"/>
    <property type="match status" value="1"/>
</dbReference>
<name>Q4N816_THEPA</name>
<dbReference type="Pfam" id="PF00687">
    <property type="entry name" value="Ribosomal_L1"/>
    <property type="match status" value="1"/>
</dbReference>
<dbReference type="STRING" id="5875.Q4N816"/>
<dbReference type="InParanoid" id="Q4N816"/>
<proteinExistence type="inferred from homology"/>
<dbReference type="GO" id="GO:1990904">
    <property type="term" value="C:ribonucleoprotein complex"/>
    <property type="evidence" value="ECO:0007669"/>
    <property type="project" value="UniProtKB-KW"/>
</dbReference>
<keyword evidence="5" id="KW-1185">Reference proteome</keyword>
<comment type="caution">
    <text evidence="4">The sequence shown here is derived from an EMBL/GenBank/DDBJ whole genome shotgun (WGS) entry which is preliminary data.</text>
</comment>
<organism evidence="4 5">
    <name type="scientific">Theileria parva</name>
    <name type="common">East coast fever infection agent</name>
    <dbReference type="NCBI Taxonomy" id="5875"/>
    <lineage>
        <taxon>Eukaryota</taxon>
        <taxon>Sar</taxon>
        <taxon>Alveolata</taxon>
        <taxon>Apicomplexa</taxon>
        <taxon>Aconoidasida</taxon>
        <taxon>Piroplasmida</taxon>
        <taxon>Theileriidae</taxon>
        <taxon>Theileria</taxon>
    </lineage>
</organism>
<comment type="similarity">
    <text evidence="1">Belongs to the universal ribosomal protein uL1 family.</text>
</comment>
<evidence type="ECO:0000313" key="5">
    <source>
        <dbReference type="Proteomes" id="UP000001949"/>
    </source>
</evidence>
<dbReference type="PANTHER" id="PTHR36427:SF3">
    <property type="entry name" value="LARGE RIBOSOMAL SUBUNIT PROTEIN UL1M"/>
    <property type="match status" value="1"/>
</dbReference>
<keyword evidence="2 4" id="KW-0689">Ribosomal protein</keyword>
<dbReference type="InterPro" id="IPR023674">
    <property type="entry name" value="Ribosomal_uL1-like"/>
</dbReference>
<dbReference type="eggNOG" id="KOG1569">
    <property type="taxonomic scope" value="Eukaryota"/>
</dbReference>
<dbReference type="KEGG" id="tpv:TP01_0654"/>